<dbReference type="OrthoDB" id="9804723at2"/>
<protein>
    <submittedName>
        <fullName evidence="2">Alpha/beta hydrolase</fullName>
    </submittedName>
</protein>
<dbReference type="PRINTS" id="PR00111">
    <property type="entry name" value="ABHYDROLASE"/>
</dbReference>
<name>A0A2H5EUG4_9RHOB</name>
<dbReference type="PANTHER" id="PTHR43194">
    <property type="entry name" value="HYDROLASE ALPHA/BETA FOLD FAMILY"/>
    <property type="match status" value="1"/>
</dbReference>
<reference evidence="2 3" key="1">
    <citation type="journal article" date="2013" name="Antonie Van Leeuwenhoek">
        <title>Paracoccus zhejiangensis sp. nov., isolated from activated sludge in wastewater-treatment system.</title>
        <authorList>
            <person name="Wu Z.G."/>
            <person name="Zhang D.F."/>
            <person name="Liu Y.L."/>
            <person name="Wang F."/>
            <person name="Jiang X."/>
            <person name="Li C."/>
            <person name="Li S.P."/>
            <person name="Hong Q."/>
            <person name="Li W.J."/>
        </authorList>
    </citation>
    <scope>NUCLEOTIDE SEQUENCE [LARGE SCALE GENOMIC DNA]</scope>
    <source>
        <strain evidence="2 3">J6</strain>
    </source>
</reference>
<evidence type="ECO:0000313" key="2">
    <source>
        <dbReference type="EMBL" id="AUH62937.1"/>
    </source>
</evidence>
<dbReference type="EMBL" id="CP025430">
    <property type="protein sequence ID" value="AUH62937.1"/>
    <property type="molecule type" value="Genomic_DNA"/>
</dbReference>
<dbReference type="RefSeq" id="WP_101750979.1">
    <property type="nucleotide sequence ID" value="NZ_CP025430.1"/>
</dbReference>
<sequence>MSITEHWIETPRGRLFLRDWAGDGSVPLILMHDSLGSVDLWRGFPEALARATGRRVLAYDRLGFGRSGQHPGELDRPGFVTGEARGNFARVIAALGIDRFAILGHSVGGGMGIGIAAAYPDRCRALVTISAQTFAEPLTLQGIREAKAGFAASGQMERLARWHGEKAPWVLDAWTETWLSPAFADWTLDAALARVRCPVLAIHGEADEYGSIAHPRRLAERSGGPVVLRLMAGEGHFPHRSDEAGTVAAVAEFLAGLPAGIGTRTGATC</sequence>
<feature type="domain" description="AB hydrolase-1" evidence="1">
    <location>
        <begin position="27"/>
        <end position="179"/>
    </location>
</feature>
<dbReference type="KEGG" id="pzh:CX676_01115"/>
<dbReference type="PANTHER" id="PTHR43194:SF2">
    <property type="entry name" value="PEROXISOMAL MEMBRANE PROTEIN LPX1"/>
    <property type="match status" value="1"/>
</dbReference>
<dbReference type="InterPro" id="IPR029058">
    <property type="entry name" value="AB_hydrolase_fold"/>
</dbReference>
<evidence type="ECO:0000259" key="1">
    <source>
        <dbReference type="Pfam" id="PF00561"/>
    </source>
</evidence>
<accession>A0A2H5EUG4</accession>
<evidence type="ECO:0000313" key="3">
    <source>
        <dbReference type="Proteomes" id="UP000234530"/>
    </source>
</evidence>
<keyword evidence="2" id="KW-0378">Hydrolase</keyword>
<dbReference type="Gene3D" id="3.40.50.1820">
    <property type="entry name" value="alpha/beta hydrolase"/>
    <property type="match status" value="1"/>
</dbReference>
<dbReference type="SUPFAM" id="SSF53474">
    <property type="entry name" value="alpha/beta-Hydrolases"/>
    <property type="match status" value="1"/>
</dbReference>
<dbReference type="Proteomes" id="UP000234530">
    <property type="component" value="Chromosome"/>
</dbReference>
<dbReference type="GO" id="GO:0016787">
    <property type="term" value="F:hydrolase activity"/>
    <property type="evidence" value="ECO:0007669"/>
    <property type="project" value="UniProtKB-KW"/>
</dbReference>
<gene>
    <name evidence="2" type="ORF">CX676_01115</name>
</gene>
<keyword evidence="3" id="KW-1185">Reference proteome</keyword>
<dbReference type="Pfam" id="PF00561">
    <property type="entry name" value="Abhydrolase_1"/>
    <property type="match status" value="1"/>
</dbReference>
<organism evidence="2 3">
    <name type="scientific">Paracoccus zhejiangensis</name>
    <dbReference type="NCBI Taxonomy" id="1077935"/>
    <lineage>
        <taxon>Bacteria</taxon>
        <taxon>Pseudomonadati</taxon>
        <taxon>Pseudomonadota</taxon>
        <taxon>Alphaproteobacteria</taxon>
        <taxon>Rhodobacterales</taxon>
        <taxon>Paracoccaceae</taxon>
        <taxon>Paracoccus</taxon>
    </lineage>
</organism>
<proteinExistence type="predicted"/>
<dbReference type="AlphaFoldDB" id="A0A2H5EUG4"/>
<dbReference type="InterPro" id="IPR000073">
    <property type="entry name" value="AB_hydrolase_1"/>
</dbReference>
<dbReference type="InterPro" id="IPR050228">
    <property type="entry name" value="Carboxylesterase_BioH"/>
</dbReference>